<dbReference type="Proteomes" id="UP001143307">
    <property type="component" value="Unassembled WGS sequence"/>
</dbReference>
<accession>A0ABT3SZF9</accession>
<evidence type="ECO:0000259" key="2">
    <source>
        <dbReference type="Pfam" id="PF01557"/>
    </source>
</evidence>
<sequence>MNHVLLDGKKVMPSKIVCIGRNYVAHIEELGNEVPEQMVVFGKPNSAIGDTLYAELGGEPIHYEGEIALLIKDGLPAAAGFGLDLTKRNLQSRLKDQGLPWERAKGFDGAALFSPFRSIDSTQDLSLQLTVNDKLRQSGGVELMMYSPQLILRQLQEFTTLEDGDILMTGTPAGVGKVQAGERFDGLVMQRGKVIASHYWLAN</sequence>
<dbReference type="Gene3D" id="3.90.850.10">
    <property type="entry name" value="Fumarylacetoacetase-like, C-terminal domain"/>
    <property type="match status" value="1"/>
</dbReference>
<feature type="domain" description="Fumarylacetoacetase-like C-terminal" evidence="2">
    <location>
        <begin position="15"/>
        <end position="183"/>
    </location>
</feature>
<dbReference type="InterPro" id="IPR036663">
    <property type="entry name" value="Fumarylacetoacetase_C_sf"/>
</dbReference>
<dbReference type="SUPFAM" id="SSF56529">
    <property type="entry name" value="FAH"/>
    <property type="match status" value="1"/>
</dbReference>
<comment type="caution">
    <text evidence="3">The sequence shown here is derived from an EMBL/GenBank/DDBJ whole genome shotgun (WGS) entry which is preliminary data.</text>
</comment>
<dbReference type="PANTHER" id="PTHR11820:SF7">
    <property type="entry name" value="ACYLPYRUVASE FAHD1, MITOCHONDRIAL"/>
    <property type="match status" value="1"/>
</dbReference>
<gene>
    <name evidence="3" type="ORF">EYC87_16810</name>
</gene>
<dbReference type="Pfam" id="PF01557">
    <property type="entry name" value="FAA_hydrolase"/>
    <property type="match status" value="1"/>
</dbReference>
<evidence type="ECO:0000313" key="3">
    <source>
        <dbReference type="EMBL" id="MCX2975244.1"/>
    </source>
</evidence>
<name>A0ABT3SZF9_9GAMM</name>
<dbReference type="PANTHER" id="PTHR11820">
    <property type="entry name" value="ACYLPYRUVASE"/>
    <property type="match status" value="1"/>
</dbReference>
<evidence type="ECO:0000313" key="4">
    <source>
        <dbReference type="Proteomes" id="UP001143307"/>
    </source>
</evidence>
<dbReference type="InterPro" id="IPR011234">
    <property type="entry name" value="Fumarylacetoacetase-like_C"/>
</dbReference>
<reference evidence="3" key="1">
    <citation type="submission" date="2019-02" db="EMBL/GenBank/DDBJ databases">
        <authorList>
            <person name="Li S.-H."/>
        </authorList>
    </citation>
    <scope>NUCLEOTIDE SEQUENCE</scope>
    <source>
        <strain evidence="3">IMCC8485</strain>
    </source>
</reference>
<dbReference type="EMBL" id="SHNP01000006">
    <property type="protein sequence ID" value="MCX2975244.1"/>
    <property type="molecule type" value="Genomic_DNA"/>
</dbReference>
<dbReference type="GO" id="GO:0016787">
    <property type="term" value="F:hydrolase activity"/>
    <property type="evidence" value="ECO:0007669"/>
    <property type="project" value="UniProtKB-KW"/>
</dbReference>
<protein>
    <submittedName>
        <fullName evidence="3">FAA hydrolase family protein</fullName>
    </submittedName>
</protein>
<keyword evidence="4" id="KW-1185">Reference proteome</keyword>
<organism evidence="3 4">
    <name type="scientific">Candidatus Seongchinamella marina</name>
    <dbReference type="NCBI Taxonomy" id="2518990"/>
    <lineage>
        <taxon>Bacteria</taxon>
        <taxon>Pseudomonadati</taxon>
        <taxon>Pseudomonadota</taxon>
        <taxon>Gammaproteobacteria</taxon>
        <taxon>Cellvibrionales</taxon>
        <taxon>Halieaceae</taxon>
        <taxon>Seongchinamella</taxon>
    </lineage>
</organism>
<proteinExistence type="predicted"/>
<evidence type="ECO:0000256" key="1">
    <source>
        <dbReference type="ARBA" id="ARBA00022723"/>
    </source>
</evidence>
<keyword evidence="3" id="KW-0378">Hydrolase</keyword>
<keyword evidence="1" id="KW-0479">Metal-binding</keyword>